<evidence type="ECO:0000313" key="2">
    <source>
        <dbReference type="EMBL" id="KAJ3564636.1"/>
    </source>
</evidence>
<sequence>MNPDVSYTSSIMDCVGDGTFQRVQALQQERGSDVQSRANSSTIYNLPARTLGTMLDNLNHSVISNPTIVDAFLKVFNLNEAPQWNASLPVQFQELIVEPLRQIESQEVLAGLHGLGIILDGLDECEEVTQGDIDFHKRCEIIRLIANSILEHKTPFRWLIVSRPEPDVVGVMEQYANRKLIVESSLPAASSTPSQTYDTGESTSQTVCPTQAASEIPRTVKPVSVSDRVHPVVDGIPFIGASEATPSTIPFSSHEPSLKALSHNTPRASTAETISVPLLFRFQLPGADSGGKHDDVDADIRLYLTISLKEIGKSHGLAEGWGLRHIETIVKNSAKLFIYAATIIRFIGDPRSLAKKILILNKTYSRHIHNNVIEIANVLALDESRFRAACSFLQSVLHLENVTTGRVPAYRIQFYHASFMEFMEDPRRSEERWLYGGCLDVLRLEIIDRINGMHVHSGDNSLSVEIPFPWASPRDTDGKLVYVSHLEVLARLWALRGHPVSSAIAKALIGINFSMIPHLLKDSPFPGIFIYPAELRENVCHLFFAAISNTFL</sequence>
<organism evidence="2 3">
    <name type="scientific">Leucocoprinus birnbaumii</name>
    <dbReference type="NCBI Taxonomy" id="56174"/>
    <lineage>
        <taxon>Eukaryota</taxon>
        <taxon>Fungi</taxon>
        <taxon>Dikarya</taxon>
        <taxon>Basidiomycota</taxon>
        <taxon>Agaricomycotina</taxon>
        <taxon>Agaricomycetes</taxon>
        <taxon>Agaricomycetidae</taxon>
        <taxon>Agaricales</taxon>
        <taxon>Agaricineae</taxon>
        <taxon>Agaricaceae</taxon>
        <taxon>Leucocoprinus</taxon>
    </lineage>
</organism>
<accession>A0AAD5VN03</accession>
<protein>
    <recommendedName>
        <fullName evidence="4">Vegetative incompatibility protein HET-E-1</fullName>
    </recommendedName>
</protein>
<keyword evidence="3" id="KW-1185">Reference proteome</keyword>
<evidence type="ECO:0000256" key="1">
    <source>
        <dbReference type="SAM" id="MobiDB-lite"/>
    </source>
</evidence>
<feature type="region of interest" description="Disordered" evidence="1">
    <location>
        <begin position="189"/>
        <end position="213"/>
    </location>
</feature>
<comment type="caution">
    <text evidence="2">The sequence shown here is derived from an EMBL/GenBank/DDBJ whole genome shotgun (WGS) entry which is preliminary data.</text>
</comment>
<evidence type="ECO:0008006" key="4">
    <source>
        <dbReference type="Google" id="ProtNLM"/>
    </source>
</evidence>
<dbReference type="AlphaFoldDB" id="A0AAD5VN03"/>
<dbReference type="Proteomes" id="UP001213000">
    <property type="component" value="Unassembled WGS sequence"/>
</dbReference>
<evidence type="ECO:0000313" key="3">
    <source>
        <dbReference type="Proteomes" id="UP001213000"/>
    </source>
</evidence>
<proteinExistence type="predicted"/>
<gene>
    <name evidence="2" type="ORF">NP233_g8165</name>
</gene>
<dbReference type="EMBL" id="JANIEX010000644">
    <property type="protein sequence ID" value="KAJ3564636.1"/>
    <property type="molecule type" value="Genomic_DNA"/>
</dbReference>
<name>A0AAD5VN03_9AGAR</name>
<reference evidence="2" key="1">
    <citation type="submission" date="2022-07" db="EMBL/GenBank/DDBJ databases">
        <title>Genome Sequence of Leucocoprinus birnbaumii.</title>
        <authorList>
            <person name="Buettner E."/>
        </authorList>
    </citation>
    <scope>NUCLEOTIDE SEQUENCE</scope>
    <source>
        <strain evidence="2">VT141</strain>
    </source>
</reference>